<keyword evidence="13" id="KW-0175">Coiled coil</keyword>
<dbReference type="GO" id="GO:0004816">
    <property type="term" value="F:asparagine-tRNA ligase activity"/>
    <property type="evidence" value="ECO:0007669"/>
    <property type="project" value="UniProtKB-EC"/>
</dbReference>
<evidence type="ECO:0000256" key="10">
    <source>
        <dbReference type="ARBA" id="ARBA00029886"/>
    </source>
</evidence>
<gene>
    <name evidence="15" type="ORF">Ciccas_007380</name>
</gene>
<protein>
    <recommendedName>
        <fullName evidence="11">Asparagine--tRNA ligase, cytoplasmic</fullName>
        <ecNumber evidence="3">6.1.1.22</ecNumber>
    </recommendedName>
    <alternativeName>
        <fullName evidence="10">Asparaginyl-tRNA synthetase</fullName>
    </alternativeName>
</protein>
<dbReference type="Pfam" id="PF20917">
    <property type="entry name" value="AsnRS_N"/>
    <property type="match status" value="1"/>
</dbReference>
<dbReference type="PRINTS" id="PR01042">
    <property type="entry name" value="TRNASYNTHASP"/>
</dbReference>
<dbReference type="Proteomes" id="UP001626550">
    <property type="component" value="Unassembled WGS sequence"/>
</dbReference>
<keyword evidence="5" id="KW-0436">Ligase</keyword>
<dbReference type="EMBL" id="JBJKFK010001124">
    <property type="protein sequence ID" value="KAL3314006.1"/>
    <property type="molecule type" value="Genomic_DNA"/>
</dbReference>
<evidence type="ECO:0000256" key="6">
    <source>
        <dbReference type="ARBA" id="ARBA00022741"/>
    </source>
</evidence>
<dbReference type="GO" id="GO:0005737">
    <property type="term" value="C:cytoplasm"/>
    <property type="evidence" value="ECO:0007669"/>
    <property type="project" value="UniProtKB-SubCell"/>
</dbReference>
<keyword evidence="16" id="KW-1185">Reference proteome</keyword>
<feature type="domain" description="Aminoacyl-transfer RNA synthetases class-II family profile" evidence="14">
    <location>
        <begin position="248"/>
        <end position="542"/>
    </location>
</feature>
<evidence type="ECO:0000313" key="15">
    <source>
        <dbReference type="EMBL" id="KAL3314006.1"/>
    </source>
</evidence>
<dbReference type="Pfam" id="PF00152">
    <property type="entry name" value="tRNA-synt_2"/>
    <property type="match status" value="1"/>
</dbReference>
<keyword evidence="4" id="KW-0963">Cytoplasm</keyword>
<dbReference type="EC" id="6.1.1.22" evidence="3"/>
<proteinExistence type="inferred from homology"/>
<keyword evidence="8" id="KW-0648">Protein biosynthesis</keyword>
<dbReference type="InterPro" id="IPR012340">
    <property type="entry name" value="NA-bd_OB-fold"/>
</dbReference>
<dbReference type="InterPro" id="IPR048952">
    <property type="entry name" value="AsnRS_N"/>
</dbReference>
<dbReference type="InterPro" id="IPR004522">
    <property type="entry name" value="Asn-tRNA-ligase"/>
</dbReference>
<comment type="similarity">
    <text evidence="2">Belongs to the class-II aminoacyl-tRNA synthetase family.</text>
</comment>
<dbReference type="InterPro" id="IPR045864">
    <property type="entry name" value="aa-tRNA-synth_II/BPL/LPL"/>
</dbReference>
<dbReference type="SUPFAM" id="SSF50249">
    <property type="entry name" value="Nucleic acid-binding proteins"/>
    <property type="match status" value="1"/>
</dbReference>
<dbReference type="InterPro" id="IPR002312">
    <property type="entry name" value="Asp/Asn-tRNA-synth_IIb"/>
</dbReference>
<dbReference type="InterPro" id="IPR004364">
    <property type="entry name" value="Aa-tRNA-synt_II"/>
</dbReference>
<keyword evidence="7" id="KW-0067">ATP-binding</keyword>
<dbReference type="SUPFAM" id="SSF55681">
    <property type="entry name" value="Class II aaRS and biotin synthetases"/>
    <property type="match status" value="1"/>
</dbReference>
<dbReference type="PROSITE" id="PS50862">
    <property type="entry name" value="AA_TRNA_LIGASE_II"/>
    <property type="match status" value="1"/>
</dbReference>
<evidence type="ECO:0000256" key="1">
    <source>
        <dbReference type="ARBA" id="ARBA00004496"/>
    </source>
</evidence>
<dbReference type="InterPro" id="IPR004365">
    <property type="entry name" value="NA-bd_OB_tRNA"/>
</dbReference>
<reference evidence="15 16" key="1">
    <citation type="submission" date="2024-11" db="EMBL/GenBank/DDBJ databases">
        <title>Adaptive evolution of stress response genes in parasites aligns with host niche diversity.</title>
        <authorList>
            <person name="Hahn C."/>
            <person name="Resl P."/>
        </authorList>
    </citation>
    <scope>NUCLEOTIDE SEQUENCE [LARGE SCALE GENOMIC DNA]</scope>
    <source>
        <strain evidence="15">EGGRZ-B1_66</strain>
        <tissue evidence="15">Body</tissue>
    </source>
</reference>
<dbReference type="Gene3D" id="3.30.1910.20">
    <property type="entry name" value="asparaginyl-tRNA synthetase, N-terminal domain"/>
    <property type="match status" value="1"/>
</dbReference>
<keyword evidence="6" id="KW-0547">Nucleotide-binding</keyword>
<evidence type="ECO:0000256" key="5">
    <source>
        <dbReference type="ARBA" id="ARBA00022598"/>
    </source>
</evidence>
<dbReference type="PANTHER" id="PTHR22594">
    <property type="entry name" value="ASPARTYL/LYSYL-TRNA SYNTHETASE"/>
    <property type="match status" value="1"/>
</dbReference>
<dbReference type="Gene3D" id="3.30.930.10">
    <property type="entry name" value="Bira Bifunctional Protein, Domain 2"/>
    <property type="match status" value="1"/>
</dbReference>
<comment type="subcellular location">
    <subcellularLocation>
        <location evidence="1">Cytoplasm</location>
    </subcellularLocation>
</comment>
<evidence type="ECO:0000256" key="8">
    <source>
        <dbReference type="ARBA" id="ARBA00022917"/>
    </source>
</evidence>
<dbReference type="InterPro" id="IPR006195">
    <property type="entry name" value="aa-tRNA-synth_II"/>
</dbReference>
<evidence type="ECO:0000256" key="2">
    <source>
        <dbReference type="ARBA" id="ARBA00008226"/>
    </source>
</evidence>
<dbReference type="CDD" id="cd00776">
    <property type="entry name" value="AsxRS_core"/>
    <property type="match status" value="1"/>
</dbReference>
<dbReference type="Pfam" id="PF01336">
    <property type="entry name" value="tRNA_anti-codon"/>
    <property type="match status" value="1"/>
</dbReference>
<dbReference type="AlphaFoldDB" id="A0ABD2Q5M8"/>
<evidence type="ECO:0000256" key="3">
    <source>
        <dbReference type="ARBA" id="ARBA00012816"/>
    </source>
</evidence>
<dbReference type="GO" id="GO:0006412">
    <property type="term" value="P:translation"/>
    <property type="evidence" value="ECO:0007669"/>
    <property type="project" value="UniProtKB-KW"/>
</dbReference>
<comment type="catalytic activity">
    <reaction evidence="12">
        <text>tRNA(Asn) + L-asparagine + ATP = L-asparaginyl-tRNA(Asn) + AMP + diphosphate + H(+)</text>
        <dbReference type="Rhea" id="RHEA:11180"/>
        <dbReference type="Rhea" id="RHEA-COMP:9659"/>
        <dbReference type="Rhea" id="RHEA-COMP:9674"/>
        <dbReference type="ChEBI" id="CHEBI:15378"/>
        <dbReference type="ChEBI" id="CHEBI:30616"/>
        <dbReference type="ChEBI" id="CHEBI:33019"/>
        <dbReference type="ChEBI" id="CHEBI:58048"/>
        <dbReference type="ChEBI" id="CHEBI:78442"/>
        <dbReference type="ChEBI" id="CHEBI:78515"/>
        <dbReference type="ChEBI" id="CHEBI:456215"/>
        <dbReference type="EC" id="6.1.1.22"/>
    </reaction>
</comment>
<organism evidence="15 16">
    <name type="scientific">Cichlidogyrus casuarinus</name>
    <dbReference type="NCBI Taxonomy" id="1844966"/>
    <lineage>
        <taxon>Eukaryota</taxon>
        <taxon>Metazoa</taxon>
        <taxon>Spiralia</taxon>
        <taxon>Lophotrochozoa</taxon>
        <taxon>Platyhelminthes</taxon>
        <taxon>Monogenea</taxon>
        <taxon>Monopisthocotylea</taxon>
        <taxon>Dactylogyridea</taxon>
        <taxon>Ancyrocephalidae</taxon>
        <taxon>Cichlidogyrus</taxon>
    </lineage>
</organism>
<evidence type="ECO:0000259" key="14">
    <source>
        <dbReference type="PROSITE" id="PS50862"/>
    </source>
</evidence>
<accession>A0ABD2Q5M8</accession>
<dbReference type="PANTHER" id="PTHR22594:SF16">
    <property type="entry name" value="ASPARAGINE--TRNA LIGASE, CYTOPLASMIC"/>
    <property type="match status" value="1"/>
</dbReference>
<dbReference type="NCBIfam" id="TIGR00457">
    <property type="entry name" value="asnS"/>
    <property type="match status" value="1"/>
</dbReference>
<feature type="coiled-coil region" evidence="13">
    <location>
        <begin position="62"/>
        <end position="101"/>
    </location>
</feature>
<name>A0ABD2Q5M8_9PLAT</name>
<evidence type="ECO:0000256" key="9">
    <source>
        <dbReference type="ARBA" id="ARBA00023146"/>
    </source>
</evidence>
<evidence type="ECO:0000256" key="7">
    <source>
        <dbReference type="ARBA" id="ARBA00022840"/>
    </source>
</evidence>
<dbReference type="Gene3D" id="2.40.50.140">
    <property type="entry name" value="Nucleic acid-binding proteins"/>
    <property type="match status" value="1"/>
</dbReference>
<dbReference type="GO" id="GO:0005524">
    <property type="term" value="F:ATP binding"/>
    <property type="evidence" value="ECO:0007669"/>
    <property type="project" value="UniProtKB-KW"/>
</dbReference>
<evidence type="ECO:0000313" key="16">
    <source>
        <dbReference type="Proteomes" id="UP001626550"/>
    </source>
</evidence>
<dbReference type="CDD" id="cd04323">
    <property type="entry name" value="AsnRS_cyto_like_N"/>
    <property type="match status" value="1"/>
</dbReference>
<evidence type="ECO:0000256" key="13">
    <source>
        <dbReference type="SAM" id="Coils"/>
    </source>
</evidence>
<comment type="caution">
    <text evidence="15">The sequence shown here is derived from an EMBL/GenBank/DDBJ whole genome shotgun (WGS) entry which is preliminary data.</text>
</comment>
<sequence length="550" mass="62536">MSIIYTSEANGCDESGNGTELKPYKTALKAISLLKGDVPATTQIFVDNQKEDSDEKWMVIPKSRFKKTVDRYQNDLKKAAKQGEKEEKDAAATQARLAEAEKIIIQLDKTLPPAECLKIHKLPNCIGQRVKVFGWAHHVRRQSKTLLFIVLRDGSGYLQCILAEDLARTKDAILLTTESSVCVYGKVQQVPAGKSAPGGIELVCDYWEVIGFAPAGGVESVLTAESEVDLQLDNRHLVIRGQNTSNVLRIVSIISDAFRSHYKDRAYTEIFPPTLVQTQVEGGGDLFSFAYYQETAYLSQSSQLYLETCIPALGDCYCITRSYRAEKSRTRRHLSEYNHVEAECPFIDFDGLLDRIEDLVVDVTERIYENAKELLKEINPDFKPIKRPFKRIKYEDAIKLVNELGLRKAKDGKPFEFGDDIPEAPERRMIEHIGEPTFLTHFPKELKAFYMYPTPQDPRVTDSVDLLIPGVGEIVGGSMRMTDIKPLLDGYKREEIDSKPYYWYTQQREYGTCPHGGYGLGFERFCTWILGKDHIRDVCLYPRFYGRCRP</sequence>
<evidence type="ECO:0000256" key="4">
    <source>
        <dbReference type="ARBA" id="ARBA00022490"/>
    </source>
</evidence>
<keyword evidence="9" id="KW-0030">Aminoacyl-tRNA synthetase</keyword>
<evidence type="ECO:0000256" key="11">
    <source>
        <dbReference type="ARBA" id="ARBA00039867"/>
    </source>
</evidence>
<evidence type="ECO:0000256" key="12">
    <source>
        <dbReference type="ARBA" id="ARBA00047844"/>
    </source>
</evidence>